<keyword evidence="3" id="KW-1185">Reference proteome</keyword>
<evidence type="ECO:0000313" key="3">
    <source>
        <dbReference type="Proteomes" id="UP000294933"/>
    </source>
</evidence>
<feature type="region of interest" description="Disordered" evidence="1">
    <location>
        <begin position="1"/>
        <end position="38"/>
    </location>
</feature>
<gene>
    <name evidence="2" type="ORF">BD410DRAFT_792248</name>
</gene>
<organism evidence="2 3">
    <name type="scientific">Rickenella mellea</name>
    <dbReference type="NCBI Taxonomy" id="50990"/>
    <lineage>
        <taxon>Eukaryota</taxon>
        <taxon>Fungi</taxon>
        <taxon>Dikarya</taxon>
        <taxon>Basidiomycota</taxon>
        <taxon>Agaricomycotina</taxon>
        <taxon>Agaricomycetes</taxon>
        <taxon>Hymenochaetales</taxon>
        <taxon>Rickenellaceae</taxon>
        <taxon>Rickenella</taxon>
    </lineage>
</organism>
<evidence type="ECO:0000313" key="2">
    <source>
        <dbReference type="EMBL" id="TDL19423.1"/>
    </source>
</evidence>
<protein>
    <submittedName>
        <fullName evidence="2">Uncharacterized protein</fullName>
    </submittedName>
</protein>
<feature type="region of interest" description="Disordered" evidence="1">
    <location>
        <begin position="244"/>
        <end position="276"/>
    </location>
</feature>
<dbReference type="AlphaFoldDB" id="A0A4Y7PVK0"/>
<dbReference type="VEuPathDB" id="FungiDB:BD410DRAFT_792248"/>
<name>A0A4Y7PVK0_9AGAM</name>
<sequence>MPRHTNTTQTRERRQQAARRRLVANAESRAPNDAKPLGRQTFHSKRIGIRENYLLWLACLPVAEFRGRAAATVPPLPSNTNILCSRRPNIIPTVTPPFNSPVLPSFEPEPFETSAPLLVPPMPTLTGFVPHQGVCHDERVEDFSIIAGEPSHALDIGAHEDPSIFRRSTAALAQYASDKSANDTSTHPAFPRDEMMAGCSTAAISPPHHTTVSTEKGKGKAIAAGSTTLKHDGVVQIFADSPSSHLSLPEAGINSKPQPLDEAKPGSSGASTGISIQCAPSTAPKPDDFAHIADTLASILLAQPSKSMRLEDLLGQVKDFEGEWGPNWLKGVFKIHDFLVQTGSPEGVICRYEQSFDNDSDRRLNRSVRFNAERSARK</sequence>
<evidence type="ECO:0000256" key="1">
    <source>
        <dbReference type="SAM" id="MobiDB-lite"/>
    </source>
</evidence>
<dbReference type="EMBL" id="ML170197">
    <property type="protein sequence ID" value="TDL19423.1"/>
    <property type="molecule type" value="Genomic_DNA"/>
</dbReference>
<accession>A0A4Y7PVK0</accession>
<proteinExistence type="predicted"/>
<dbReference type="Proteomes" id="UP000294933">
    <property type="component" value="Unassembled WGS sequence"/>
</dbReference>
<reference evidence="2 3" key="1">
    <citation type="submission" date="2018-06" db="EMBL/GenBank/DDBJ databases">
        <title>A transcriptomic atlas of mushroom development highlights an independent origin of complex multicellularity.</title>
        <authorList>
            <consortium name="DOE Joint Genome Institute"/>
            <person name="Krizsan K."/>
            <person name="Almasi E."/>
            <person name="Merenyi Z."/>
            <person name="Sahu N."/>
            <person name="Viragh M."/>
            <person name="Koszo T."/>
            <person name="Mondo S."/>
            <person name="Kiss B."/>
            <person name="Balint B."/>
            <person name="Kues U."/>
            <person name="Barry K."/>
            <person name="Hegedus J.C."/>
            <person name="Henrissat B."/>
            <person name="Johnson J."/>
            <person name="Lipzen A."/>
            <person name="Ohm R."/>
            <person name="Nagy I."/>
            <person name="Pangilinan J."/>
            <person name="Yan J."/>
            <person name="Xiong Y."/>
            <person name="Grigoriev I.V."/>
            <person name="Hibbett D.S."/>
            <person name="Nagy L.G."/>
        </authorList>
    </citation>
    <scope>NUCLEOTIDE SEQUENCE [LARGE SCALE GENOMIC DNA]</scope>
    <source>
        <strain evidence="2 3">SZMC22713</strain>
    </source>
</reference>